<reference evidence="1" key="1">
    <citation type="submission" date="2021-02" db="EMBL/GenBank/DDBJ databases">
        <authorList>
            <person name="Nowell W R."/>
        </authorList>
    </citation>
    <scope>NUCLEOTIDE SEQUENCE</scope>
</reference>
<sequence length="61" mass="6789">EYSQTSAAIIPKATTMKKSSGVTIPPPPSASSMHSNYFMNLHLSQRIIIFNSMNYLVFIII</sequence>
<protein>
    <submittedName>
        <fullName evidence="1">Uncharacterized protein</fullName>
    </submittedName>
</protein>
<accession>A0A819KVD9</accession>
<name>A0A819KVD9_9BILA</name>
<dbReference type="Proteomes" id="UP000663881">
    <property type="component" value="Unassembled WGS sequence"/>
</dbReference>
<proteinExistence type="predicted"/>
<comment type="caution">
    <text evidence="1">The sequence shown here is derived from an EMBL/GenBank/DDBJ whole genome shotgun (WGS) entry which is preliminary data.</text>
</comment>
<feature type="non-terminal residue" evidence="1">
    <location>
        <position position="1"/>
    </location>
</feature>
<dbReference type="EMBL" id="CAJOAY010002419">
    <property type="protein sequence ID" value="CAF3950868.1"/>
    <property type="molecule type" value="Genomic_DNA"/>
</dbReference>
<organism evidence="1 2">
    <name type="scientific">Adineta steineri</name>
    <dbReference type="NCBI Taxonomy" id="433720"/>
    <lineage>
        <taxon>Eukaryota</taxon>
        <taxon>Metazoa</taxon>
        <taxon>Spiralia</taxon>
        <taxon>Gnathifera</taxon>
        <taxon>Rotifera</taxon>
        <taxon>Eurotatoria</taxon>
        <taxon>Bdelloidea</taxon>
        <taxon>Adinetida</taxon>
        <taxon>Adinetidae</taxon>
        <taxon>Adineta</taxon>
    </lineage>
</organism>
<gene>
    <name evidence="1" type="ORF">OKA104_LOCUS26948</name>
</gene>
<dbReference type="AlphaFoldDB" id="A0A819KVD9"/>
<evidence type="ECO:0000313" key="2">
    <source>
        <dbReference type="Proteomes" id="UP000663881"/>
    </source>
</evidence>
<evidence type="ECO:0000313" key="1">
    <source>
        <dbReference type="EMBL" id="CAF3950868.1"/>
    </source>
</evidence>